<organism evidence="2 3">
    <name type="scientific">Hebeloma cylindrosporum</name>
    <dbReference type="NCBI Taxonomy" id="76867"/>
    <lineage>
        <taxon>Eukaryota</taxon>
        <taxon>Fungi</taxon>
        <taxon>Dikarya</taxon>
        <taxon>Basidiomycota</taxon>
        <taxon>Agaricomycotina</taxon>
        <taxon>Agaricomycetes</taxon>
        <taxon>Agaricomycetidae</taxon>
        <taxon>Agaricales</taxon>
        <taxon>Agaricineae</taxon>
        <taxon>Hymenogastraceae</taxon>
        <taxon>Hebeloma</taxon>
    </lineage>
</organism>
<proteinExistence type="predicted"/>
<reference evidence="3" key="2">
    <citation type="submission" date="2015-01" db="EMBL/GenBank/DDBJ databases">
        <title>Evolutionary Origins and Diversification of the Mycorrhizal Mutualists.</title>
        <authorList>
            <consortium name="DOE Joint Genome Institute"/>
            <consortium name="Mycorrhizal Genomics Consortium"/>
            <person name="Kohler A."/>
            <person name="Kuo A."/>
            <person name="Nagy L.G."/>
            <person name="Floudas D."/>
            <person name="Copeland A."/>
            <person name="Barry K.W."/>
            <person name="Cichocki N."/>
            <person name="Veneault-Fourrey C."/>
            <person name="LaButti K."/>
            <person name="Lindquist E.A."/>
            <person name="Lipzen A."/>
            <person name="Lundell T."/>
            <person name="Morin E."/>
            <person name="Murat C."/>
            <person name="Riley R."/>
            <person name="Ohm R."/>
            <person name="Sun H."/>
            <person name="Tunlid A."/>
            <person name="Henrissat B."/>
            <person name="Grigoriev I.V."/>
            <person name="Hibbett D.S."/>
            <person name="Martin F."/>
        </authorList>
    </citation>
    <scope>NUCLEOTIDE SEQUENCE [LARGE SCALE GENOMIC DNA]</scope>
    <source>
        <strain evidence="3">h7</strain>
    </source>
</reference>
<dbReference type="EMBL" id="KN831785">
    <property type="protein sequence ID" value="KIM39568.1"/>
    <property type="molecule type" value="Genomic_DNA"/>
</dbReference>
<accession>A0A0C2XPL6</accession>
<dbReference type="SUPFAM" id="SSF52047">
    <property type="entry name" value="RNI-like"/>
    <property type="match status" value="1"/>
</dbReference>
<evidence type="ECO:0000313" key="2">
    <source>
        <dbReference type="EMBL" id="KIM39568.1"/>
    </source>
</evidence>
<dbReference type="Proteomes" id="UP000053424">
    <property type="component" value="Unassembled WGS sequence"/>
</dbReference>
<gene>
    <name evidence="2" type="ORF">M413DRAFT_193391</name>
</gene>
<name>A0A0C2XPL6_HEBCY</name>
<feature type="region of interest" description="Disordered" evidence="1">
    <location>
        <begin position="1"/>
        <end position="21"/>
    </location>
</feature>
<reference evidence="2 3" key="1">
    <citation type="submission" date="2014-04" db="EMBL/GenBank/DDBJ databases">
        <authorList>
            <consortium name="DOE Joint Genome Institute"/>
            <person name="Kuo A."/>
            <person name="Gay G."/>
            <person name="Dore J."/>
            <person name="Kohler A."/>
            <person name="Nagy L.G."/>
            <person name="Floudas D."/>
            <person name="Copeland A."/>
            <person name="Barry K.W."/>
            <person name="Cichocki N."/>
            <person name="Veneault-Fourrey C."/>
            <person name="LaButti K."/>
            <person name="Lindquist E.A."/>
            <person name="Lipzen A."/>
            <person name="Lundell T."/>
            <person name="Morin E."/>
            <person name="Murat C."/>
            <person name="Sun H."/>
            <person name="Tunlid A."/>
            <person name="Henrissat B."/>
            <person name="Grigoriev I.V."/>
            <person name="Hibbett D.S."/>
            <person name="Martin F."/>
            <person name="Nordberg H.P."/>
            <person name="Cantor M.N."/>
            <person name="Hua S.X."/>
        </authorList>
    </citation>
    <scope>NUCLEOTIDE SEQUENCE [LARGE SCALE GENOMIC DNA]</scope>
    <source>
        <strain evidence="3">h7</strain>
    </source>
</reference>
<evidence type="ECO:0000313" key="3">
    <source>
        <dbReference type="Proteomes" id="UP000053424"/>
    </source>
</evidence>
<feature type="compositionally biased region" description="Basic and acidic residues" evidence="1">
    <location>
        <begin position="11"/>
        <end position="21"/>
    </location>
</feature>
<dbReference type="OrthoDB" id="2745898at2759"/>
<dbReference type="HOGENOM" id="CLU_891542_0_0_1"/>
<evidence type="ECO:0008006" key="4">
    <source>
        <dbReference type="Google" id="ProtNLM"/>
    </source>
</evidence>
<feature type="compositionally biased region" description="Polar residues" evidence="1">
    <location>
        <begin position="1"/>
        <end position="10"/>
    </location>
</feature>
<sequence>MISKTFSSTPRRSESTPESERPILPQEIIDTIIEELGFHIASDLKTRSIEFKTLQNCALVSRSFRSGATHWLFVRANLRGRWNDETWIHKRVEKFLEILIANPSIGGSVRDLLIQTTQGDLDFWLQDNTTLVAILGRLSQIRRFTLRYGFKPCNWETLPLKTVTALQCAIQSPSVRSLELREIHEFPWFILAGCGTLKELAISRVRASPRHLSIHADGPSTVVPILESLYIIGPYSTTESLVSNSITAPMFSQLRILSVGLHRSSETESAAKFFSQVAQTLETLNVIALNDTLIDDEDPLYQIDLTQLPALR</sequence>
<evidence type="ECO:0000256" key="1">
    <source>
        <dbReference type="SAM" id="MobiDB-lite"/>
    </source>
</evidence>
<dbReference type="AlphaFoldDB" id="A0A0C2XPL6"/>
<protein>
    <recommendedName>
        <fullName evidence="4">F-box domain-containing protein</fullName>
    </recommendedName>
</protein>
<keyword evidence="3" id="KW-1185">Reference proteome</keyword>